<dbReference type="AlphaFoldDB" id="A0ABD2WLE2"/>
<feature type="domain" description="AB hydrolase-1" evidence="3">
    <location>
        <begin position="56"/>
        <end position="167"/>
    </location>
</feature>
<evidence type="ECO:0000313" key="4">
    <source>
        <dbReference type="EMBL" id="KAL3393771.1"/>
    </source>
</evidence>
<dbReference type="Gene3D" id="3.40.50.1820">
    <property type="entry name" value="alpha/beta hydrolase"/>
    <property type="match status" value="1"/>
</dbReference>
<keyword evidence="5" id="KW-1185">Reference proteome</keyword>
<accession>A0ABD2WLE2</accession>
<proteinExistence type="inferred from homology"/>
<dbReference type="InterPro" id="IPR029058">
    <property type="entry name" value="AB_hydrolase_fold"/>
</dbReference>
<reference evidence="4 5" key="1">
    <citation type="journal article" date="2024" name="bioRxiv">
        <title>A reference genome for Trichogramma kaykai: A tiny desert-dwelling parasitoid wasp with competing sex-ratio distorters.</title>
        <authorList>
            <person name="Culotta J."/>
            <person name="Lindsey A.R."/>
        </authorList>
    </citation>
    <scope>NUCLEOTIDE SEQUENCE [LARGE SCALE GENOMIC DNA]</scope>
    <source>
        <strain evidence="4 5">KSX58</strain>
    </source>
</reference>
<gene>
    <name evidence="4" type="ORF">TKK_012018</name>
</gene>
<evidence type="ECO:0000256" key="2">
    <source>
        <dbReference type="ARBA" id="ARBA00022801"/>
    </source>
</evidence>
<dbReference type="Proteomes" id="UP001627154">
    <property type="component" value="Unassembled WGS sequence"/>
</dbReference>
<dbReference type="Pfam" id="PF00561">
    <property type="entry name" value="Abhydrolase_1"/>
    <property type="match status" value="1"/>
</dbReference>
<organism evidence="4 5">
    <name type="scientific">Trichogramma kaykai</name>
    <dbReference type="NCBI Taxonomy" id="54128"/>
    <lineage>
        <taxon>Eukaryota</taxon>
        <taxon>Metazoa</taxon>
        <taxon>Ecdysozoa</taxon>
        <taxon>Arthropoda</taxon>
        <taxon>Hexapoda</taxon>
        <taxon>Insecta</taxon>
        <taxon>Pterygota</taxon>
        <taxon>Neoptera</taxon>
        <taxon>Endopterygota</taxon>
        <taxon>Hymenoptera</taxon>
        <taxon>Apocrita</taxon>
        <taxon>Proctotrupomorpha</taxon>
        <taxon>Chalcidoidea</taxon>
        <taxon>Trichogrammatidae</taxon>
        <taxon>Trichogramma</taxon>
    </lineage>
</organism>
<evidence type="ECO:0000259" key="3">
    <source>
        <dbReference type="Pfam" id="PF00561"/>
    </source>
</evidence>
<comment type="similarity">
    <text evidence="1">Belongs to the AB hydrolase superfamily.</text>
</comment>
<dbReference type="SUPFAM" id="SSF53474">
    <property type="entry name" value="alpha/beta-Hydrolases"/>
    <property type="match status" value="1"/>
</dbReference>
<dbReference type="EMBL" id="JBJJXI010000096">
    <property type="protein sequence ID" value="KAL3393771.1"/>
    <property type="molecule type" value="Genomic_DNA"/>
</dbReference>
<dbReference type="PANTHER" id="PTHR43798">
    <property type="entry name" value="MONOACYLGLYCEROL LIPASE"/>
    <property type="match status" value="1"/>
</dbReference>
<dbReference type="GO" id="GO:0016787">
    <property type="term" value="F:hydrolase activity"/>
    <property type="evidence" value="ECO:0007669"/>
    <property type="project" value="UniProtKB-KW"/>
</dbReference>
<protein>
    <recommendedName>
        <fullName evidence="3">AB hydrolase-1 domain-containing protein</fullName>
    </recommendedName>
</protein>
<evidence type="ECO:0000256" key="1">
    <source>
        <dbReference type="ARBA" id="ARBA00008645"/>
    </source>
</evidence>
<dbReference type="InterPro" id="IPR050266">
    <property type="entry name" value="AB_hydrolase_sf"/>
</dbReference>
<comment type="caution">
    <text evidence="4">The sequence shown here is derived from an EMBL/GenBank/DDBJ whole genome shotgun (WGS) entry which is preliminary data.</text>
</comment>
<keyword evidence="2" id="KW-0378">Hydrolase</keyword>
<dbReference type="InterPro" id="IPR000073">
    <property type="entry name" value="AB_hydrolase_1"/>
</dbReference>
<dbReference type="PRINTS" id="PR00111">
    <property type="entry name" value="ABHYDROLASE"/>
</dbReference>
<sequence>MLARHIRSFGARTCGYIVSSKRIQRNTCRNNFTSVQVDVPWGKIDGKLWGSGNKQPILAVHGWMDNAGSFDHIAPLIENHPILAIDLPGHGKSSWLPRGIPYDDKIYMIALRTIIKKFGWSKVKLLGHSMGGVMCFNYSRLFPEEVQFVVALDILAFLSTSQAQQTRLLAYGIDKLMEFEKKMTSKPPTYTENEIIVNWIKKSQFQSLDEPAVRSLMKRGCGKTEKGQLFYTRDFRLSIPGFGPTYSRENCMEMAKSITSPYMVVRAADGPFTKDTYWTIIGDVLKKSSQDFQYVKVEGTHHFHMTNAKEVAAAINPFLDKHNIS</sequence>
<dbReference type="PANTHER" id="PTHR43798:SF14">
    <property type="entry name" value="SERINE HYDROLASE-LIKE PROTEIN DDB_G0286239"/>
    <property type="match status" value="1"/>
</dbReference>
<name>A0ABD2WLE2_9HYME</name>
<evidence type="ECO:0000313" key="5">
    <source>
        <dbReference type="Proteomes" id="UP001627154"/>
    </source>
</evidence>